<gene>
    <name evidence="13" type="ORF">TVAG_427300</name>
</gene>
<dbReference type="SUPFAM" id="SSF53098">
    <property type="entry name" value="Ribonuclease H-like"/>
    <property type="match status" value="1"/>
</dbReference>
<dbReference type="PANTHER" id="PTHR10642">
    <property type="entry name" value="RIBONUCLEASE H1"/>
    <property type="match status" value="1"/>
</dbReference>
<sequence>MEINDPNKFISSLDKSKPVDVYTDGACSGNPGPGGWGVFCQQNGNSYKLGGGSKDTTNQRMELMAAIEGISLFPRCFSLNVYTDSKYVFNGITDWVRGWKSRGWKKSDGGKVLNLELWKRLDQVNSDHTVSWKWVKGHSVNHGNNMADQIAVANIPNTKSDYNFPRNDQKYEGKISFLDDDDWSNYKPNNNLNLGTKFEIQKEKEQNKANTNSFQDRNIVLSSSDASSLKLSEILSGLTNKETEIKYVIQLVLFDKEHPDLNVLDSIKKLVPRIGQLLEK</sequence>
<dbReference type="PANTHER" id="PTHR10642:SF26">
    <property type="entry name" value="RIBONUCLEASE H1"/>
    <property type="match status" value="1"/>
</dbReference>
<evidence type="ECO:0000256" key="8">
    <source>
        <dbReference type="ARBA" id="ARBA00022723"/>
    </source>
</evidence>
<dbReference type="InterPro" id="IPR002156">
    <property type="entry name" value="RNaseH_domain"/>
</dbReference>
<dbReference type="InParanoid" id="A2FNB2"/>
<protein>
    <recommendedName>
        <fullName evidence="6">ribonuclease H</fullName>
        <ecNumber evidence="6">3.1.26.4</ecNumber>
    </recommendedName>
</protein>
<keyword evidence="7" id="KW-0540">Nuclease</keyword>
<keyword evidence="14" id="KW-1185">Reference proteome</keyword>
<dbReference type="OrthoDB" id="407198at2759"/>
<reference evidence="13" key="1">
    <citation type="submission" date="2006-10" db="EMBL/GenBank/DDBJ databases">
        <authorList>
            <person name="Amadeo P."/>
            <person name="Zhao Q."/>
            <person name="Wortman J."/>
            <person name="Fraser-Liggett C."/>
            <person name="Carlton J."/>
        </authorList>
    </citation>
    <scope>NUCLEOTIDE SEQUENCE</scope>
    <source>
        <strain evidence="13">G3</strain>
    </source>
</reference>
<dbReference type="FunFam" id="3.30.420.10:FF:000089">
    <property type="entry name" value="Ribonuclease H"/>
    <property type="match status" value="1"/>
</dbReference>
<dbReference type="InterPro" id="IPR036397">
    <property type="entry name" value="RNaseH_sf"/>
</dbReference>
<evidence type="ECO:0000256" key="5">
    <source>
        <dbReference type="ARBA" id="ARBA00011245"/>
    </source>
</evidence>
<organism evidence="13 14">
    <name type="scientific">Trichomonas vaginalis (strain ATCC PRA-98 / G3)</name>
    <dbReference type="NCBI Taxonomy" id="412133"/>
    <lineage>
        <taxon>Eukaryota</taxon>
        <taxon>Metamonada</taxon>
        <taxon>Parabasalia</taxon>
        <taxon>Trichomonadida</taxon>
        <taxon>Trichomonadidae</taxon>
        <taxon>Trichomonas</taxon>
    </lineage>
</organism>
<evidence type="ECO:0000256" key="6">
    <source>
        <dbReference type="ARBA" id="ARBA00012180"/>
    </source>
</evidence>
<dbReference type="InterPro" id="IPR022892">
    <property type="entry name" value="RNaseHI"/>
</dbReference>
<dbReference type="VEuPathDB" id="TrichDB:TVAGG3_0135900"/>
<dbReference type="Gene3D" id="3.30.420.10">
    <property type="entry name" value="Ribonuclease H-like superfamily/Ribonuclease H"/>
    <property type="match status" value="1"/>
</dbReference>
<comment type="catalytic activity">
    <reaction evidence="1">
        <text>Endonucleolytic cleavage to 5'-phosphomonoester.</text>
        <dbReference type="EC" id="3.1.26.4"/>
    </reaction>
</comment>
<dbReference type="VEuPathDB" id="TrichDB:TVAG_427300"/>
<evidence type="ECO:0000256" key="2">
    <source>
        <dbReference type="ARBA" id="ARBA00001946"/>
    </source>
</evidence>
<evidence type="ECO:0000256" key="4">
    <source>
        <dbReference type="ARBA" id="ARBA00005300"/>
    </source>
</evidence>
<evidence type="ECO:0000256" key="1">
    <source>
        <dbReference type="ARBA" id="ARBA00000077"/>
    </source>
</evidence>
<evidence type="ECO:0000313" key="14">
    <source>
        <dbReference type="Proteomes" id="UP000001542"/>
    </source>
</evidence>
<dbReference type="Proteomes" id="UP000001542">
    <property type="component" value="Unassembled WGS sequence"/>
</dbReference>
<dbReference type="SMR" id="A2FNB2"/>
<evidence type="ECO:0000256" key="11">
    <source>
        <dbReference type="ARBA" id="ARBA00022842"/>
    </source>
</evidence>
<dbReference type="InterPro" id="IPR012337">
    <property type="entry name" value="RNaseH-like_sf"/>
</dbReference>
<dbReference type="KEGG" id="tva:4751329"/>
<evidence type="ECO:0000256" key="10">
    <source>
        <dbReference type="ARBA" id="ARBA00022801"/>
    </source>
</evidence>
<dbReference type="AlphaFoldDB" id="A2FNB2"/>
<evidence type="ECO:0000256" key="9">
    <source>
        <dbReference type="ARBA" id="ARBA00022759"/>
    </source>
</evidence>
<dbReference type="GO" id="GO:0043137">
    <property type="term" value="P:DNA replication, removal of RNA primer"/>
    <property type="evidence" value="ECO:0000318"/>
    <property type="project" value="GO_Central"/>
</dbReference>
<comment type="cofactor">
    <cofactor evidence="2">
        <name>Mg(2+)</name>
        <dbReference type="ChEBI" id="CHEBI:18420"/>
    </cofactor>
</comment>
<dbReference type="STRING" id="5722.A2FNB2"/>
<reference evidence="13" key="2">
    <citation type="journal article" date="2007" name="Science">
        <title>Draft genome sequence of the sexually transmitted pathogen Trichomonas vaginalis.</title>
        <authorList>
            <person name="Carlton J.M."/>
            <person name="Hirt R.P."/>
            <person name="Silva J.C."/>
            <person name="Delcher A.L."/>
            <person name="Schatz M."/>
            <person name="Zhao Q."/>
            <person name="Wortman J.R."/>
            <person name="Bidwell S.L."/>
            <person name="Alsmark U.C.M."/>
            <person name="Besteiro S."/>
            <person name="Sicheritz-Ponten T."/>
            <person name="Noel C.J."/>
            <person name="Dacks J.B."/>
            <person name="Foster P.G."/>
            <person name="Simillion C."/>
            <person name="Van de Peer Y."/>
            <person name="Miranda-Saavedra D."/>
            <person name="Barton G.J."/>
            <person name="Westrop G.D."/>
            <person name="Mueller S."/>
            <person name="Dessi D."/>
            <person name="Fiori P.L."/>
            <person name="Ren Q."/>
            <person name="Paulsen I."/>
            <person name="Zhang H."/>
            <person name="Bastida-Corcuera F.D."/>
            <person name="Simoes-Barbosa A."/>
            <person name="Brown M.T."/>
            <person name="Hayes R.D."/>
            <person name="Mukherjee M."/>
            <person name="Okumura C.Y."/>
            <person name="Schneider R."/>
            <person name="Smith A.J."/>
            <person name="Vanacova S."/>
            <person name="Villalvazo M."/>
            <person name="Haas B.J."/>
            <person name="Pertea M."/>
            <person name="Feldblyum T.V."/>
            <person name="Utterback T.R."/>
            <person name="Shu C.L."/>
            <person name="Osoegawa K."/>
            <person name="de Jong P.J."/>
            <person name="Hrdy I."/>
            <person name="Horvathova L."/>
            <person name="Zubacova Z."/>
            <person name="Dolezal P."/>
            <person name="Malik S.B."/>
            <person name="Logsdon J.M. Jr."/>
            <person name="Henze K."/>
            <person name="Gupta A."/>
            <person name="Wang C.C."/>
            <person name="Dunne R.L."/>
            <person name="Upcroft J.A."/>
            <person name="Upcroft P."/>
            <person name="White O."/>
            <person name="Salzberg S.L."/>
            <person name="Tang P."/>
            <person name="Chiu C.-H."/>
            <person name="Lee Y.-S."/>
            <person name="Embley T.M."/>
            <person name="Coombs G.H."/>
            <person name="Mottram J.C."/>
            <person name="Tachezy J."/>
            <person name="Fraser-Liggett C.M."/>
            <person name="Johnson P.J."/>
        </authorList>
    </citation>
    <scope>NUCLEOTIDE SEQUENCE [LARGE SCALE GENOMIC DNA]</scope>
    <source>
        <strain evidence="13">G3</strain>
    </source>
</reference>
<comment type="similarity">
    <text evidence="4">Belongs to the RNase H family.</text>
</comment>
<keyword evidence="9" id="KW-0255">Endonuclease</keyword>
<dbReference type="CDD" id="cd09278">
    <property type="entry name" value="RNase_HI_prokaryote_like"/>
    <property type="match status" value="1"/>
</dbReference>
<keyword evidence="11" id="KW-0460">Magnesium</keyword>
<dbReference type="InterPro" id="IPR050092">
    <property type="entry name" value="RNase_H"/>
</dbReference>
<dbReference type="EMBL" id="DS113902">
    <property type="protein sequence ID" value="EAX93608.1"/>
    <property type="molecule type" value="Genomic_DNA"/>
</dbReference>
<dbReference type="RefSeq" id="XP_001306538.1">
    <property type="nucleotide sequence ID" value="XM_001306537.1"/>
</dbReference>
<dbReference type="GO" id="GO:0004523">
    <property type="term" value="F:RNA-DNA hybrid ribonuclease activity"/>
    <property type="evidence" value="ECO:0000318"/>
    <property type="project" value="GO_Central"/>
</dbReference>
<keyword evidence="8" id="KW-0479">Metal-binding</keyword>
<accession>A2FNB2</accession>
<evidence type="ECO:0000256" key="7">
    <source>
        <dbReference type="ARBA" id="ARBA00022722"/>
    </source>
</evidence>
<dbReference type="GO" id="GO:0003676">
    <property type="term" value="F:nucleic acid binding"/>
    <property type="evidence" value="ECO:0007669"/>
    <property type="project" value="InterPro"/>
</dbReference>
<dbReference type="HAMAP" id="MF_00042">
    <property type="entry name" value="RNase_H"/>
    <property type="match status" value="1"/>
</dbReference>
<name>A2FNB2_TRIV3</name>
<evidence type="ECO:0000259" key="12">
    <source>
        <dbReference type="PROSITE" id="PS50879"/>
    </source>
</evidence>
<evidence type="ECO:0000313" key="13">
    <source>
        <dbReference type="EMBL" id="EAX93608.1"/>
    </source>
</evidence>
<dbReference type="EC" id="3.1.26.4" evidence="6"/>
<dbReference type="GO" id="GO:0046872">
    <property type="term" value="F:metal ion binding"/>
    <property type="evidence" value="ECO:0007669"/>
    <property type="project" value="UniProtKB-KW"/>
</dbReference>
<proteinExistence type="inferred from homology"/>
<dbReference type="eggNOG" id="KOG3752">
    <property type="taxonomic scope" value="Eukaryota"/>
</dbReference>
<feature type="domain" description="RNase H type-1" evidence="12">
    <location>
        <begin position="15"/>
        <end position="156"/>
    </location>
</feature>
<keyword evidence="10" id="KW-0378">Hydrolase</keyword>
<dbReference type="Pfam" id="PF00075">
    <property type="entry name" value="RNase_H"/>
    <property type="match status" value="1"/>
</dbReference>
<evidence type="ECO:0000256" key="3">
    <source>
        <dbReference type="ARBA" id="ARBA00004065"/>
    </source>
</evidence>
<dbReference type="PROSITE" id="PS50879">
    <property type="entry name" value="RNASE_H_1"/>
    <property type="match status" value="1"/>
</dbReference>
<comment type="subunit">
    <text evidence="5">Monomer.</text>
</comment>
<dbReference type="NCBIfam" id="NF001236">
    <property type="entry name" value="PRK00203.1"/>
    <property type="match status" value="1"/>
</dbReference>
<comment type="function">
    <text evidence="3">Endonuclease that specifically degrades the RNA of RNA-DNA hybrids.</text>
</comment>